<organism evidence="2 3">
    <name type="scientific">Kordia antarctica</name>
    <dbReference type="NCBI Taxonomy" id="1218801"/>
    <lineage>
        <taxon>Bacteria</taxon>
        <taxon>Pseudomonadati</taxon>
        <taxon>Bacteroidota</taxon>
        <taxon>Flavobacteriia</taxon>
        <taxon>Flavobacteriales</taxon>
        <taxon>Flavobacteriaceae</taxon>
        <taxon>Kordia</taxon>
    </lineage>
</organism>
<keyword evidence="1" id="KW-0472">Membrane</keyword>
<dbReference type="EMBL" id="CP019288">
    <property type="protein sequence ID" value="QHI39322.1"/>
    <property type="molecule type" value="Genomic_DNA"/>
</dbReference>
<keyword evidence="3" id="KW-1185">Reference proteome</keyword>
<protein>
    <submittedName>
        <fullName evidence="2">Uncharacterized protein</fullName>
    </submittedName>
</protein>
<evidence type="ECO:0000313" key="3">
    <source>
        <dbReference type="Proteomes" id="UP000464657"/>
    </source>
</evidence>
<proteinExistence type="predicted"/>
<sequence>MHMRYYLKYIFIFLKAAAISLLFGVCWALTFYGLEQYTSTHMQTHRNDFFFDIVVFFFSGLVGALLFFISMFLFEKVYNHLREK</sequence>
<dbReference type="AlphaFoldDB" id="A0A7L4ZRU0"/>
<name>A0A7L4ZRU0_9FLAO</name>
<gene>
    <name evidence="2" type="ORF">IMCC3317_47320</name>
</gene>
<dbReference type="Proteomes" id="UP000464657">
    <property type="component" value="Chromosome"/>
</dbReference>
<dbReference type="KEGG" id="kan:IMCC3317_47320"/>
<reference evidence="2 3" key="1">
    <citation type="journal article" date="2013" name="Int. J. Syst. Evol. Microbiol.">
        <title>Kordia antarctica sp. nov., isolated from Antarctic seawater.</title>
        <authorList>
            <person name="Baek K."/>
            <person name="Choi A."/>
            <person name="Kang I."/>
            <person name="Lee K."/>
            <person name="Cho J.C."/>
        </authorList>
    </citation>
    <scope>NUCLEOTIDE SEQUENCE [LARGE SCALE GENOMIC DNA]</scope>
    <source>
        <strain evidence="2 3">IMCC3317</strain>
    </source>
</reference>
<accession>A0A7L4ZRU0</accession>
<evidence type="ECO:0000313" key="2">
    <source>
        <dbReference type="EMBL" id="QHI39322.1"/>
    </source>
</evidence>
<keyword evidence="1" id="KW-1133">Transmembrane helix</keyword>
<evidence type="ECO:0000256" key="1">
    <source>
        <dbReference type="SAM" id="Phobius"/>
    </source>
</evidence>
<feature type="transmembrane region" description="Helical" evidence="1">
    <location>
        <begin position="53"/>
        <end position="74"/>
    </location>
</feature>
<keyword evidence="1" id="KW-0812">Transmembrane</keyword>
<feature type="transmembrane region" description="Helical" evidence="1">
    <location>
        <begin position="12"/>
        <end position="33"/>
    </location>
</feature>